<feature type="transmembrane region" description="Helical" evidence="1">
    <location>
        <begin position="402"/>
        <end position="420"/>
    </location>
</feature>
<evidence type="ECO:0000313" key="2">
    <source>
        <dbReference type="EMBL" id="AWK85182.1"/>
    </source>
</evidence>
<dbReference type="RefSeq" id="WP_109324173.1">
    <property type="nucleotide sequence ID" value="NZ_CP029352.1"/>
</dbReference>
<dbReference type="EMBL" id="CP029352">
    <property type="protein sequence ID" value="AWK85182.1"/>
    <property type="molecule type" value="Genomic_DNA"/>
</dbReference>
<evidence type="ECO:0000313" key="3">
    <source>
        <dbReference type="Proteomes" id="UP000245629"/>
    </source>
</evidence>
<keyword evidence="1" id="KW-0812">Transmembrane</keyword>
<sequence>MFDPLLPCALAGGFSLGYWAIGRHTTAPVTATLAAGLWTVYAGVALPGFAGLLTLPGIVAGLLLSALLMAVVGLLLGRHPVPPQPADRPFFDPRGGGRWAERGLFGLAVAVVLLPQSVWTRVPFFDRAVPLPQMFRDFLGYAEDFTAVPLNNMDVLVYHLPTFVRFLQQGSFAIGANPFDSYSYGWEAMFGLPLASGHGLHGMVVGTAVAALLAVVSAYTVAAALSAAATPDAAPVHGRASLAAAGCFVFLSLTLSATIGKNDVATAAFLLAALACLLAPLSEGPRMAPARWCAHLLASAMAMSLALAVKPSALGLMPCWLGTLAVLLRPGGRPLVPSPLRMLTGLGVAFVFLLGSGFMLRTLAVLGALSDPDFRFAFDLTLVKALATRGEWYLLDGLRDRGILVLFVLGTIGAAALAITAGRRGRLVAAVVTVWAAAAGVLFTITPWSVYFDQVIQWRLGFAAILLSLTVVVVAGLSLPPLGWLFGRRGAAVPQPGPLRSDRSQMGRLLAGRLAAAGAPLRVSLAVVPILVLALAGAGGRHELIGVPWAEAFNGHPDTLYRRIQQDRRPHRIYAMGLLPYGLMGPTLENRVFYDVETRKLRGPETRGRIRAVIEDFKPDLVMTAAGFEDADRQPPHLSWLRGLSCLTEVPVDPAFAVFAVTGDCAAALADTPRPSGPLRMRTY</sequence>
<name>A0A2S2CL31_9PROT</name>
<feature type="transmembrane region" description="Helical" evidence="1">
    <location>
        <begin position="99"/>
        <end position="119"/>
    </location>
</feature>
<dbReference type="AlphaFoldDB" id="A0A2S2CL31"/>
<gene>
    <name evidence="2" type="ORF">DEW08_02390</name>
</gene>
<dbReference type="Proteomes" id="UP000245629">
    <property type="component" value="Chromosome 1"/>
</dbReference>
<keyword evidence="3" id="KW-1185">Reference proteome</keyword>
<proteinExistence type="predicted"/>
<accession>A0A2S2CL31</accession>
<reference evidence="3" key="1">
    <citation type="submission" date="2018-05" db="EMBL/GenBank/DDBJ databases">
        <title>Azospirillum thermophila sp. nov., a novel isolated from hot spring.</title>
        <authorList>
            <person name="Zhao Z."/>
        </authorList>
    </citation>
    <scope>NUCLEOTIDE SEQUENCE [LARGE SCALE GENOMIC DNA]</scope>
    <source>
        <strain evidence="3">CFH 70021</strain>
    </source>
</reference>
<feature type="transmembrane region" description="Helical" evidence="1">
    <location>
        <begin position="510"/>
        <end position="536"/>
    </location>
</feature>
<feature type="transmembrane region" description="Helical" evidence="1">
    <location>
        <begin position="58"/>
        <end position="78"/>
    </location>
</feature>
<feature type="transmembrane region" description="Helical" evidence="1">
    <location>
        <begin position="343"/>
        <end position="369"/>
    </location>
</feature>
<evidence type="ECO:0000256" key="1">
    <source>
        <dbReference type="SAM" id="Phobius"/>
    </source>
</evidence>
<organism evidence="2 3">
    <name type="scientific">Azospirillum thermophilum</name>
    <dbReference type="NCBI Taxonomy" id="2202148"/>
    <lineage>
        <taxon>Bacteria</taxon>
        <taxon>Pseudomonadati</taxon>
        <taxon>Pseudomonadota</taxon>
        <taxon>Alphaproteobacteria</taxon>
        <taxon>Rhodospirillales</taxon>
        <taxon>Azospirillaceae</taxon>
        <taxon>Azospirillum</taxon>
    </lineage>
</organism>
<feature type="transmembrane region" description="Helical" evidence="1">
    <location>
        <begin position="265"/>
        <end position="282"/>
    </location>
</feature>
<protein>
    <submittedName>
        <fullName evidence="2">Uncharacterized protein</fullName>
    </submittedName>
</protein>
<keyword evidence="1" id="KW-0472">Membrane</keyword>
<dbReference type="KEGG" id="azz:DEW08_02390"/>
<feature type="transmembrane region" description="Helical" evidence="1">
    <location>
        <begin position="203"/>
        <end position="228"/>
    </location>
</feature>
<keyword evidence="1" id="KW-1133">Transmembrane helix</keyword>
<feature type="transmembrane region" description="Helical" evidence="1">
    <location>
        <begin position="456"/>
        <end position="479"/>
    </location>
</feature>
<feature type="transmembrane region" description="Helical" evidence="1">
    <location>
        <begin position="240"/>
        <end position="259"/>
    </location>
</feature>
<feature type="transmembrane region" description="Helical" evidence="1">
    <location>
        <begin position="427"/>
        <end position="450"/>
    </location>
</feature>